<feature type="transmembrane region" description="Helical" evidence="13">
    <location>
        <begin position="39"/>
        <end position="60"/>
    </location>
</feature>
<keyword evidence="12" id="KW-0479">Metal-binding</keyword>
<evidence type="ECO:0000256" key="2">
    <source>
        <dbReference type="ARBA" id="ARBA00009137"/>
    </source>
</evidence>
<feature type="transmembrane region" description="Helical" evidence="13">
    <location>
        <begin position="451"/>
        <end position="478"/>
    </location>
</feature>
<keyword evidence="11 13" id="KW-0472">Membrane</keyword>
<evidence type="ECO:0000313" key="15">
    <source>
        <dbReference type="Proteomes" id="UP000664545"/>
    </source>
</evidence>
<evidence type="ECO:0000256" key="1">
    <source>
        <dbReference type="ARBA" id="ARBA00004429"/>
    </source>
</evidence>
<keyword evidence="6" id="KW-0633">Potassium transport</keyword>
<feature type="binding site" evidence="12">
    <location>
        <position position="112"/>
    </location>
    <ligand>
        <name>K(+)</name>
        <dbReference type="ChEBI" id="CHEBI:29103"/>
    </ligand>
</feature>
<feature type="transmembrane region" description="Helical" evidence="13">
    <location>
        <begin position="72"/>
        <end position="93"/>
    </location>
</feature>
<feature type="transmembrane region" description="Helical" evidence="13">
    <location>
        <begin position="419"/>
        <end position="439"/>
    </location>
</feature>
<dbReference type="PANTHER" id="PTHR32024:SF2">
    <property type="entry name" value="TRK SYSTEM POTASSIUM UPTAKE PROTEIN TRKG-RELATED"/>
    <property type="match status" value="1"/>
</dbReference>
<evidence type="ECO:0000256" key="10">
    <source>
        <dbReference type="ARBA" id="ARBA00023065"/>
    </source>
</evidence>
<keyword evidence="15" id="KW-1185">Reference proteome</keyword>
<feature type="transmembrane region" description="Helical" evidence="13">
    <location>
        <begin position="234"/>
        <end position="253"/>
    </location>
</feature>
<dbReference type="GO" id="GO:0005886">
    <property type="term" value="C:plasma membrane"/>
    <property type="evidence" value="ECO:0007669"/>
    <property type="project" value="UniProtKB-SubCell"/>
</dbReference>
<name>A0A939D6L7_CLOAM</name>
<dbReference type="Proteomes" id="UP000664545">
    <property type="component" value="Unassembled WGS sequence"/>
</dbReference>
<proteinExistence type="inferred from homology"/>
<evidence type="ECO:0000256" key="12">
    <source>
        <dbReference type="PIRSR" id="PIRSR006247-1"/>
    </source>
</evidence>
<dbReference type="Pfam" id="PF02386">
    <property type="entry name" value="TrkH"/>
    <property type="match status" value="1"/>
</dbReference>
<feature type="transmembrane region" description="Helical" evidence="13">
    <location>
        <begin position="325"/>
        <end position="350"/>
    </location>
</feature>
<keyword evidence="3" id="KW-0813">Transport</keyword>
<evidence type="ECO:0000256" key="9">
    <source>
        <dbReference type="ARBA" id="ARBA00022989"/>
    </source>
</evidence>
<feature type="transmembrane region" description="Helical" evidence="13">
    <location>
        <begin position="183"/>
        <end position="202"/>
    </location>
</feature>
<evidence type="ECO:0000256" key="13">
    <source>
        <dbReference type="SAM" id="Phobius"/>
    </source>
</evidence>
<dbReference type="PIRSF" id="PIRSF006247">
    <property type="entry name" value="TrkH"/>
    <property type="match status" value="1"/>
</dbReference>
<keyword evidence="8 12" id="KW-0630">Potassium</keyword>
<evidence type="ECO:0000256" key="3">
    <source>
        <dbReference type="ARBA" id="ARBA00022448"/>
    </source>
</evidence>
<evidence type="ECO:0000256" key="7">
    <source>
        <dbReference type="ARBA" id="ARBA00022692"/>
    </source>
</evidence>
<dbReference type="InterPro" id="IPR003445">
    <property type="entry name" value="Cat_transpt"/>
</dbReference>
<feature type="binding site" evidence="12">
    <location>
        <position position="431"/>
    </location>
    <ligand>
        <name>K(+)</name>
        <dbReference type="ChEBI" id="CHEBI:29103"/>
    </ligand>
</feature>
<sequence length="486" mass="53811">MSFNYRLIFKILCLVTVLIGGTMSVPLATAFIYQEWREVTSFFILMLILILSGYIGFIFIKPESQKLRMRDGYLVVSSCWITASLLGALPYLISGYALVDGIFESVAGFTTTGASVVDLESLPHSLVMWKGVSSWLGGMGILVLAISILPALGISAYSLAYAEVPGISLSKVANRISDSSKMLYLFYCSFTILEFLLLLLSPMDTFDAIITTMGSVSTSGLTSMYDVFLSYDSLYIEIIVCTFTFLASINFTLYYHVLNRNWRIVLHDIEFRGYAAILGISSALVVATLYFTGSYNFMNSLRYGIFHVVSFSTTSGFAIVEQESWPTFCMSILCMLMLIGGCSSSTCGSIKVIRFLVAMKLIGRGFMKRIHPRSVYAVKLGGEAISAQKVSHLTAFIMLFFVIIVFSSLLLSLQNLDLFTTLSSSLAMISNTGLGFGLVSDADYSVYCPPLRLVLCMLMIVGRLELFTIVVLFVPSFWNPDKYSYH</sequence>
<accession>A0A939D6L7</accession>
<dbReference type="PANTHER" id="PTHR32024">
    <property type="entry name" value="TRK SYSTEM POTASSIUM UPTAKE PROTEIN TRKG-RELATED"/>
    <property type="match status" value="1"/>
</dbReference>
<feature type="transmembrane region" description="Helical" evidence="13">
    <location>
        <begin position="7"/>
        <end position="33"/>
    </location>
</feature>
<keyword evidence="5" id="KW-0997">Cell inner membrane</keyword>
<keyword evidence="9 13" id="KW-1133">Transmembrane helix</keyword>
<evidence type="ECO:0000256" key="6">
    <source>
        <dbReference type="ARBA" id="ARBA00022538"/>
    </source>
</evidence>
<comment type="subcellular location">
    <subcellularLocation>
        <location evidence="1">Cell inner membrane</location>
        <topology evidence="1">Multi-pass membrane protein</topology>
    </subcellularLocation>
</comment>
<dbReference type="EMBL" id="JAFJZZ010000001">
    <property type="protein sequence ID" value="MBN7772026.1"/>
    <property type="molecule type" value="Genomic_DNA"/>
</dbReference>
<feature type="binding site" evidence="12">
    <location>
        <position position="111"/>
    </location>
    <ligand>
        <name>K(+)</name>
        <dbReference type="ChEBI" id="CHEBI:29103"/>
    </ligand>
</feature>
<reference evidence="14" key="1">
    <citation type="submission" date="2021-02" db="EMBL/GenBank/DDBJ databases">
        <title>Abyssanaerobacter marinus gen.nov., sp., nov, anaerobic bacterium isolated from the Onnuri vent field of Indian Ocean and suggestion of Mogibacteriaceae fam. nov., and proposal of reclassification of ambiguous this family's genus member.</title>
        <authorList>
            <person name="Kim Y.J."/>
            <person name="Yang J.-A."/>
        </authorList>
    </citation>
    <scope>NUCLEOTIDE SEQUENCE</scope>
    <source>
        <strain evidence="14">DSM 2634</strain>
    </source>
</reference>
<protein>
    <submittedName>
        <fullName evidence="14">TrkH family potassium uptake protein</fullName>
    </submittedName>
</protein>
<dbReference type="GO" id="GO:0015379">
    <property type="term" value="F:potassium:chloride symporter activity"/>
    <property type="evidence" value="ECO:0007669"/>
    <property type="project" value="InterPro"/>
</dbReference>
<comment type="similarity">
    <text evidence="2">Belongs to the TrkH potassium transport family.</text>
</comment>
<gene>
    <name evidence="14" type="ORF">JYB65_01435</name>
</gene>
<dbReference type="GO" id="GO:0046872">
    <property type="term" value="F:metal ion binding"/>
    <property type="evidence" value="ECO:0007669"/>
    <property type="project" value="UniProtKB-KW"/>
</dbReference>
<dbReference type="AlphaFoldDB" id="A0A939D6L7"/>
<comment type="caution">
    <text evidence="14">The sequence shown here is derived from an EMBL/GenBank/DDBJ whole genome shotgun (WGS) entry which is preliminary data.</text>
</comment>
<organism evidence="14 15">
    <name type="scientific">Clostridium aminobutyricum</name>
    <dbReference type="NCBI Taxonomy" id="33953"/>
    <lineage>
        <taxon>Bacteria</taxon>
        <taxon>Bacillati</taxon>
        <taxon>Bacillota</taxon>
        <taxon>Clostridia</taxon>
        <taxon>Eubacteriales</taxon>
        <taxon>Clostridiaceae</taxon>
        <taxon>Clostridium</taxon>
    </lineage>
</organism>
<keyword evidence="10" id="KW-0406">Ion transport</keyword>
<feature type="transmembrane region" description="Helical" evidence="13">
    <location>
        <begin position="135"/>
        <end position="162"/>
    </location>
</feature>
<feature type="transmembrane region" description="Helical" evidence="13">
    <location>
        <begin position="273"/>
        <end position="291"/>
    </location>
</feature>
<dbReference type="InterPro" id="IPR004772">
    <property type="entry name" value="TrkH"/>
</dbReference>
<evidence type="ECO:0000256" key="8">
    <source>
        <dbReference type="ARBA" id="ARBA00022958"/>
    </source>
</evidence>
<dbReference type="RefSeq" id="WP_206580804.1">
    <property type="nucleotide sequence ID" value="NZ_JAFJZZ010000001.1"/>
</dbReference>
<evidence type="ECO:0000313" key="14">
    <source>
        <dbReference type="EMBL" id="MBN7772026.1"/>
    </source>
</evidence>
<feature type="transmembrane region" description="Helical" evidence="13">
    <location>
        <begin position="393"/>
        <end position="413"/>
    </location>
</feature>
<evidence type="ECO:0000256" key="4">
    <source>
        <dbReference type="ARBA" id="ARBA00022475"/>
    </source>
</evidence>
<evidence type="ECO:0000256" key="5">
    <source>
        <dbReference type="ARBA" id="ARBA00022519"/>
    </source>
</evidence>
<evidence type="ECO:0000256" key="11">
    <source>
        <dbReference type="ARBA" id="ARBA00023136"/>
    </source>
</evidence>
<keyword evidence="4" id="KW-1003">Cell membrane</keyword>
<feature type="binding site" evidence="12">
    <location>
        <position position="314"/>
    </location>
    <ligand>
        <name>K(+)</name>
        <dbReference type="ChEBI" id="CHEBI:29103"/>
    </ligand>
</feature>
<keyword evidence="7 13" id="KW-0812">Transmembrane</keyword>